<proteinExistence type="predicted"/>
<reference evidence="1" key="2">
    <citation type="submission" date="2022-06" db="UniProtKB">
        <authorList>
            <consortium name="EnsemblMetazoa"/>
        </authorList>
    </citation>
    <scope>IDENTIFICATION</scope>
    <source>
        <strain evidence="1">DF5081</strain>
    </source>
</reference>
<name>A0A8R1E8Y2_CAEJA</name>
<protein>
    <submittedName>
        <fullName evidence="1">Uncharacterized protein</fullName>
    </submittedName>
</protein>
<organism evidence="1 2">
    <name type="scientific">Caenorhabditis japonica</name>
    <dbReference type="NCBI Taxonomy" id="281687"/>
    <lineage>
        <taxon>Eukaryota</taxon>
        <taxon>Metazoa</taxon>
        <taxon>Ecdysozoa</taxon>
        <taxon>Nematoda</taxon>
        <taxon>Chromadorea</taxon>
        <taxon>Rhabditida</taxon>
        <taxon>Rhabditina</taxon>
        <taxon>Rhabditomorpha</taxon>
        <taxon>Rhabditoidea</taxon>
        <taxon>Rhabditidae</taxon>
        <taxon>Peloderinae</taxon>
        <taxon>Caenorhabditis</taxon>
    </lineage>
</organism>
<evidence type="ECO:0000313" key="2">
    <source>
        <dbReference type="Proteomes" id="UP000005237"/>
    </source>
</evidence>
<evidence type="ECO:0000313" key="1">
    <source>
        <dbReference type="EnsemblMetazoa" id="CJA24570a.1"/>
    </source>
</evidence>
<accession>A0A8R1E8Y2</accession>
<dbReference type="AlphaFoldDB" id="A0A8R1E8Y2"/>
<sequence>MSQECVEIPLDQNRKRELSRLIDNGAVRMAACSELLRYKSRGQLCSKNFMNHDVAIYVKDLQKSIARYWLSSGSSFRCTASNPFRRMIRECIVSVFPSFHQDSLQLPGRTAIRTSDIEVVEEIGDTMKNHVAAELDVVNNVVDRVKTIMDYHCDIPLVLTLFKPDFVGINQFTNCADNVPFIRFTGSTTAVSPIASVSLVRL</sequence>
<dbReference type="Proteomes" id="UP000005237">
    <property type="component" value="Unassembled WGS sequence"/>
</dbReference>
<keyword evidence="2" id="KW-1185">Reference proteome</keyword>
<dbReference type="EnsemblMetazoa" id="CJA24570a.1">
    <property type="protein sequence ID" value="CJA24570a.1"/>
    <property type="gene ID" value="WBGene00180142"/>
</dbReference>
<reference evidence="2" key="1">
    <citation type="submission" date="2010-08" db="EMBL/GenBank/DDBJ databases">
        <authorList>
            <consortium name="Caenorhabditis japonica Sequencing Consortium"/>
            <person name="Wilson R.K."/>
        </authorList>
    </citation>
    <scope>NUCLEOTIDE SEQUENCE [LARGE SCALE GENOMIC DNA]</scope>
    <source>
        <strain evidence="2">DF5081</strain>
    </source>
</reference>